<feature type="region of interest" description="Disordered" evidence="1">
    <location>
        <begin position="1"/>
        <end position="30"/>
    </location>
</feature>
<reference evidence="3 4" key="1">
    <citation type="submission" date="2021-03" db="EMBL/GenBank/DDBJ databases">
        <title>Sequencing the genomes of 1000 actinobacteria strains.</title>
        <authorList>
            <person name="Klenk H.-P."/>
        </authorList>
    </citation>
    <scope>NUCLEOTIDE SEQUENCE [LARGE SCALE GENOMIC DNA]</scope>
    <source>
        <strain evidence="3 4">DSM 40843</strain>
    </source>
</reference>
<dbReference type="SUPFAM" id="SSF53850">
    <property type="entry name" value="Periplasmic binding protein-like II"/>
    <property type="match status" value="1"/>
</dbReference>
<dbReference type="EMBL" id="JAGINS010000001">
    <property type="protein sequence ID" value="MBP2358452.1"/>
    <property type="molecule type" value="Genomic_DNA"/>
</dbReference>
<dbReference type="RefSeq" id="WP_209469539.1">
    <property type="nucleotide sequence ID" value="NZ_BMWJ01000012.1"/>
</dbReference>
<dbReference type="Gene3D" id="3.10.105.10">
    <property type="entry name" value="Dipeptide-binding Protein, Domain 3"/>
    <property type="match status" value="1"/>
</dbReference>
<feature type="compositionally biased region" description="Low complexity" evidence="1">
    <location>
        <begin position="1"/>
        <end position="14"/>
    </location>
</feature>
<comment type="caution">
    <text evidence="3">The sequence shown here is derived from an EMBL/GenBank/DDBJ whole genome shotgun (WGS) entry which is preliminary data.</text>
</comment>
<dbReference type="InterPro" id="IPR030678">
    <property type="entry name" value="Peptide/Ni-bd"/>
</dbReference>
<gene>
    <name evidence="3" type="ORF">JOF59_000852</name>
</gene>
<accession>A0ABS4V3G3</accession>
<keyword evidence="4" id="KW-1185">Reference proteome</keyword>
<dbReference type="CDD" id="cd08506">
    <property type="entry name" value="PBP2_clavulanate_OppA2"/>
    <property type="match status" value="1"/>
</dbReference>
<feature type="region of interest" description="Disordered" evidence="1">
    <location>
        <begin position="234"/>
        <end position="255"/>
    </location>
</feature>
<evidence type="ECO:0000313" key="3">
    <source>
        <dbReference type="EMBL" id="MBP2358452.1"/>
    </source>
</evidence>
<dbReference type="Proteomes" id="UP001519311">
    <property type="component" value="Unassembled WGS sequence"/>
</dbReference>
<organism evidence="3 4">
    <name type="scientific">Streptomyces clavifer</name>
    <dbReference type="NCBI Taxonomy" id="68188"/>
    <lineage>
        <taxon>Bacteria</taxon>
        <taxon>Bacillati</taxon>
        <taxon>Actinomycetota</taxon>
        <taxon>Actinomycetes</taxon>
        <taxon>Kitasatosporales</taxon>
        <taxon>Streptomycetaceae</taxon>
        <taxon>Streptomyces</taxon>
    </lineage>
</organism>
<dbReference type="Pfam" id="PF00496">
    <property type="entry name" value="SBP_bac_5"/>
    <property type="match status" value="1"/>
</dbReference>
<name>A0ABS4V3G3_9ACTN</name>
<sequence length="584" mass="63489">MSAGTDPAPTHGAPAPAPGDAHDPGPGGWNAAVGAMVNLSEQRGGTLRLVSSADVDSLDPARTYYVWVWLLQRMLNRTLMAYPTEPGTAGLTPVPDLAEGPGVPGDGNRTWTYRLREGLRFDDGTPVTSADVRYAVQRIFAQDMLPGGPTYLVPLLDDPARPYAGPYRDGDPEALPAVLTPDDRTIVFRLRTPFSDFDHLMAQPCVAPVPRHADTGARYGDAPRSTGPYRVADHRPGSHLHLERNPHWDRATDPVRPALPDRVELTIGLGLDEMDERLTAGEFDINLEGRGLQHAAQNRLAGDPVLRSRTDNPKTSFLHFVSLQPHVPPFDNPHVRRAVHYAADKILLQEARGGPVTGGDLTTALFPPRLAAHQALDRYPTGPDLRGDLDAARAELAAAGLPDGFDAVIGTQRGKFRLVADAVVESVARVGIRLTVKELDVATYFSQGAGSPETIRKHGLGLIVTDWGADFPTEYGFLAPLVDGRLIRPGGGNWNIAELDDPEVNALIDESLHTEDPAARAELWRDVERRVMDHAVILPLVHDKTLHYRSPRVTNVYVHPAFGLYDVQAMGVAGTRTDRETDTV</sequence>
<dbReference type="PIRSF" id="PIRSF002741">
    <property type="entry name" value="MppA"/>
    <property type="match status" value="1"/>
</dbReference>
<dbReference type="InterPro" id="IPR000914">
    <property type="entry name" value="SBP_5_dom"/>
</dbReference>
<proteinExistence type="predicted"/>
<evidence type="ECO:0000256" key="1">
    <source>
        <dbReference type="SAM" id="MobiDB-lite"/>
    </source>
</evidence>
<evidence type="ECO:0000313" key="4">
    <source>
        <dbReference type="Proteomes" id="UP001519311"/>
    </source>
</evidence>
<protein>
    <submittedName>
        <fullName evidence="3">Peptide/nickel transport system substrate-binding protein</fullName>
    </submittedName>
</protein>
<feature type="domain" description="Solute-binding protein family 5" evidence="2">
    <location>
        <begin position="92"/>
        <end position="483"/>
    </location>
</feature>
<dbReference type="PANTHER" id="PTHR30290">
    <property type="entry name" value="PERIPLASMIC BINDING COMPONENT OF ABC TRANSPORTER"/>
    <property type="match status" value="1"/>
</dbReference>
<dbReference type="PANTHER" id="PTHR30290:SF83">
    <property type="entry name" value="ABC TRANSPORTER SUBSTRATE-BINDING PROTEIN"/>
    <property type="match status" value="1"/>
</dbReference>
<dbReference type="InterPro" id="IPR039424">
    <property type="entry name" value="SBP_5"/>
</dbReference>
<evidence type="ECO:0000259" key="2">
    <source>
        <dbReference type="Pfam" id="PF00496"/>
    </source>
</evidence>
<dbReference type="Gene3D" id="3.40.190.10">
    <property type="entry name" value="Periplasmic binding protein-like II"/>
    <property type="match status" value="1"/>
</dbReference>